<accession>A0A918U5L3</accession>
<evidence type="ECO:0000313" key="1">
    <source>
        <dbReference type="EMBL" id="GGX95398.1"/>
    </source>
</evidence>
<name>A0A918U5L3_9ACTN</name>
<dbReference type="AlphaFoldDB" id="A0A918U5L3"/>
<comment type="caution">
    <text evidence="1">The sequence shown here is derived from an EMBL/GenBank/DDBJ whole genome shotgun (WGS) entry which is preliminary data.</text>
</comment>
<dbReference type="EMBL" id="BMVU01000034">
    <property type="protein sequence ID" value="GGX95398.1"/>
    <property type="molecule type" value="Genomic_DNA"/>
</dbReference>
<reference evidence="1" key="2">
    <citation type="submission" date="2020-09" db="EMBL/GenBank/DDBJ databases">
        <authorList>
            <person name="Sun Q."/>
            <person name="Ohkuma M."/>
        </authorList>
    </citation>
    <scope>NUCLEOTIDE SEQUENCE</scope>
    <source>
        <strain evidence="1">JCM 4790</strain>
    </source>
</reference>
<protein>
    <submittedName>
        <fullName evidence="1">Uncharacterized protein</fullName>
    </submittedName>
</protein>
<gene>
    <name evidence="1" type="ORF">GCM10010358_56570</name>
</gene>
<reference evidence="1" key="1">
    <citation type="journal article" date="2014" name="Int. J. Syst. Evol. Microbiol.">
        <title>Complete genome sequence of Corynebacterium casei LMG S-19264T (=DSM 44701T), isolated from a smear-ripened cheese.</title>
        <authorList>
            <consortium name="US DOE Joint Genome Institute (JGI-PGF)"/>
            <person name="Walter F."/>
            <person name="Albersmeier A."/>
            <person name="Kalinowski J."/>
            <person name="Ruckert C."/>
        </authorList>
    </citation>
    <scope>NUCLEOTIDE SEQUENCE</scope>
    <source>
        <strain evidence="1">JCM 4790</strain>
    </source>
</reference>
<sequence>MAGITTLTGGAIARCEVTGRYFPASVGGSGRETAGRRTEFMSLVPLVRWTARPWAVRLCVRFERGVLTDGMPT</sequence>
<proteinExistence type="predicted"/>
<keyword evidence="2" id="KW-1185">Reference proteome</keyword>
<evidence type="ECO:0000313" key="2">
    <source>
        <dbReference type="Proteomes" id="UP000619244"/>
    </source>
</evidence>
<organism evidence="1 2">
    <name type="scientific">Streptomyces minutiscleroticus</name>
    <dbReference type="NCBI Taxonomy" id="68238"/>
    <lineage>
        <taxon>Bacteria</taxon>
        <taxon>Bacillati</taxon>
        <taxon>Actinomycetota</taxon>
        <taxon>Actinomycetes</taxon>
        <taxon>Kitasatosporales</taxon>
        <taxon>Streptomycetaceae</taxon>
        <taxon>Streptomyces</taxon>
    </lineage>
</organism>
<dbReference type="Proteomes" id="UP000619244">
    <property type="component" value="Unassembled WGS sequence"/>
</dbReference>